<evidence type="ECO:0000256" key="1">
    <source>
        <dbReference type="SAM" id="SignalP"/>
    </source>
</evidence>
<sequence length="232" mass="24563">MKMLCLHALAALLALLPLASNATQVRVLCQGQLPAEAYYYDGKESHPLKLADGQFAEPIDYPASRFALFATPPSFDSAGKLQTAPIAYTDLPEGAKSALVLLVGTKADGGRQGCTMIAVPSAARGAPPALSVFNLSPVQLGVALDKETLQLPALSAQTLTLPASDSRQPVLDYQFRVAGQANGEWQPLVMSKLRLRPDRQGYLLLTQPAATTGVNASSSEPLAWKLFYAPGS</sequence>
<name>A0A842HJH7_9BACT</name>
<feature type="chain" id="PRO_5032328440" evidence="1">
    <location>
        <begin position="23"/>
        <end position="232"/>
    </location>
</feature>
<accession>A0A842HJH7</accession>
<gene>
    <name evidence="2" type="ORF">H5P28_13665</name>
</gene>
<dbReference type="Proteomes" id="UP000546464">
    <property type="component" value="Unassembled WGS sequence"/>
</dbReference>
<keyword evidence="1" id="KW-0732">Signal</keyword>
<proteinExistence type="predicted"/>
<feature type="signal peptide" evidence="1">
    <location>
        <begin position="1"/>
        <end position="22"/>
    </location>
</feature>
<dbReference type="RefSeq" id="WP_185676265.1">
    <property type="nucleotide sequence ID" value="NZ_JACHVB010000035.1"/>
</dbReference>
<organism evidence="2 3">
    <name type="scientific">Ruficoccus amylovorans</name>
    <dbReference type="NCBI Taxonomy" id="1804625"/>
    <lineage>
        <taxon>Bacteria</taxon>
        <taxon>Pseudomonadati</taxon>
        <taxon>Verrucomicrobiota</taxon>
        <taxon>Opitutia</taxon>
        <taxon>Puniceicoccales</taxon>
        <taxon>Cerasicoccaceae</taxon>
        <taxon>Ruficoccus</taxon>
    </lineage>
</organism>
<evidence type="ECO:0000313" key="2">
    <source>
        <dbReference type="EMBL" id="MBC2595311.1"/>
    </source>
</evidence>
<dbReference type="AlphaFoldDB" id="A0A842HJH7"/>
<comment type="caution">
    <text evidence="2">The sequence shown here is derived from an EMBL/GenBank/DDBJ whole genome shotgun (WGS) entry which is preliminary data.</text>
</comment>
<keyword evidence="3" id="KW-1185">Reference proteome</keyword>
<reference evidence="2 3" key="1">
    <citation type="submission" date="2020-07" db="EMBL/GenBank/DDBJ databases">
        <authorList>
            <person name="Feng X."/>
        </authorList>
    </citation>
    <scope>NUCLEOTIDE SEQUENCE [LARGE SCALE GENOMIC DNA]</scope>
    <source>
        <strain evidence="2 3">JCM31066</strain>
    </source>
</reference>
<dbReference type="EMBL" id="JACHVB010000035">
    <property type="protein sequence ID" value="MBC2595311.1"/>
    <property type="molecule type" value="Genomic_DNA"/>
</dbReference>
<evidence type="ECO:0000313" key="3">
    <source>
        <dbReference type="Proteomes" id="UP000546464"/>
    </source>
</evidence>
<protein>
    <submittedName>
        <fullName evidence="2">Uncharacterized protein</fullName>
    </submittedName>
</protein>